<evidence type="ECO:0000313" key="1">
    <source>
        <dbReference type="Proteomes" id="UP000887579"/>
    </source>
</evidence>
<name>A0AC34F551_9BILA</name>
<sequence>MQKLASANDGNKFILVVIDVLSKFVWAIPVKNKGTNEMQKAFDIIFGQMDRLPNMLFSDRGLELDSPAMHRYFAAKKIKKFSSNEGDQKAAVVERMIRTLKGRLFRYLNEHGTKRYVDILSSIILGINQTVSRVTKMRAIDITDENSGEVFERVFAPSLLAKRDKPKFVEGSTVRLRFIFSLIFLMFLVSVDFDKINFRLFFENKVVTKVIENPSESEQAKPPEELKDKDKSIIVPATSQKLETTPESALRDPRLDPQSVDKIPDSIDFFNAKPTIVAYQHSSSVEYLPLTPIGTWPLHFRVNSGQAYLDLSRCYLVTSFRITKKDGDKNVPITAADPVSFINGFGATFIKNLKVSFNGRQVYNSNDLFAFNAYLRRRLCIGATKNEEELQVGGYIEDGLNHMAGPGFEGRRALFENDATFETVCSLDVDIFRQKTLLLNEMTIDIEITPHNNFFTLLSTGKAEYQYHLVDCKFYAKQHLLLPQLDLAIQEKLNANAVAKYSFSRNIMKNFFVSPGRYDFNASLFTDYVPKRVFAALVDSKAFNGHIGMSPFEFQPFNLESIRLISNGCHTPAYSYKNNWQKKQFGRAFKDLLDATRTTHGINAQKFLTNSCIYGFDLQAYPNDQYIELQQVGSTMISLNFSVPVPVGGLQLVVYSEFDSIIALDKTRTITTAMAI</sequence>
<dbReference type="WBParaSite" id="ES5_v2.g12287.t1">
    <property type="protein sequence ID" value="ES5_v2.g12287.t1"/>
    <property type="gene ID" value="ES5_v2.g12287"/>
</dbReference>
<proteinExistence type="predicted"/>
<evidence type="ECO:0000313" key="2">
    <source>
        <dbReference type="WBParaSite" id="ES5_v2.g12287.t1"/>
    </source>
</evidence>
<dbReference type="Proteomes" id="UP000887579">
    <property type="component" value="Unplaced"/>
</dbReference>
<accession>A0AC34F551</accession>
<reference evidence="2" key="1">
    <citation type="submission" date="2022-11" db="UniProtKB">
        <authorList>
            <consortium name="WormBaseParasite"/>
        </authorList>
    </citation>
    <scope>IDENTIFICATION</scope>
</reference>
<protein>
    <submittedName>
        <fullName evidence="2">Integrase catalytic domain-containing protein</fullName>
    </submittedName>
</protein>
<organism evidence="1 2">
    <name type="scientific">Panagrolaimus sp. ES5</name>
    <dbReference type="NCBI Taxonomy" id="591445"/>
    <lineage>
        <taxon>Eukaryota</taxon>
        <taxon>Metazoa</taxon>
        <taxon>Ecdysozoa</taxon>
        <taxon>Nematoda</taxon>
        <taxon>Chromadorea</taxon>
        <taxon>Rhabditida</taxon>
        <taxon>Tylenchina</taxon>
        <taxon>Panagrolaimomorpha</taxon>
        <taxon>Panagrolaimoidea</taxon>
        <taxon>Panagrolaimidae</taxon>
        <taxon>Panagrolaimus</taxon>
    </lineage>
</organism>